<dbReference type="RefSeq" id="WP_216240629.1">
    <property type="nucleotide sequence ID" value="NZ_JABACJ020000005.1"/>
</dbReference>
<dbReference type="PANTHER" id="PTHR12147:SF26">
    <property type="entry name" value="PEPTIDASE M28 DOMAIN-CONTAINING PROTEIN"/>
    <property type="match status" value="1"/>
</dbReference>
<name>A0ABS6D264_9FIRM</name>
<evidence type="ECO:0000259" key="1">
    <source>
        <dbReference type="Pfam" id="PF04389"/>
    </source>
</evidence>
<gene>
    <name evidence="2" type="ORF">HGO97_007125</name>
</gene>
<dbReference type="InterPro" id="IPR045175">
    <property type="entry name" value="M28_fam"/>
</dbReference>
<protein>
    <submittedName>
        <fullName evidence="2">Zn-dependent exopeptidase M28</fullName>
    </submittedName>
</protein>
<sequence length="365" mass="42106">MSEIKKDWMKEVWRHIIAYGAKPMGSLNLRNTAGYLETVVREVCGNVKICQYPEKAWVAEEWALLDGEGKEIPSYLFLESGGSRWFEGRVEFAGYHRVWDMYVWKRYMIVSNEREIKAYITVREGEEAIPQMLFARGDLPHYMVGSEEEKRLEAAMKSRTLFRGYAKIQKQYDSWLQNITGRIGKEGKKVILCAHYDTVYSTEGAYDNAAGTAVVLETARQLSAYRVRNQIEILLTDGEEFNLRGSKKQAEAENEELAFVLNIDGVGRENTLEVWSGPETFERRIRRILDESKEVFVPKYICPPPPGSDHAPYYEKGNDVCMLTFNDQGILHSPKDVYEERKLENMEKMVRIVLELLQGLGVIEK</sequence>
<dbReference type="InterPro" id="IPR007484">
    <property type="entry name" value="Peptidase_M28"/>
</dbReference>
<proteinExistence type="predicted"/>
<dbReference type="Pfam" id="PF04389">
    <property type="entry name" value="Peptidase_M28"/>
    <property type="match status" value="1"/>
</dbReference>
<reference evidence="2 3" key="1">
    <citation type="submission" date="2021-06" db="EMBL/GenBank/DDBJ databases">
        <title>Faecalicatena sp. nov. isolated from porcine feces.</title>
        <authorList>
            <person name="Oh B.S."/>
            <person name="Lee J.H."/>
        </authorList>
    </citation>
    <scope>NUCLEOTIDE SEQUENCE [LARGE SCALE GENOMIC DNA]</scope>
    <source>
        <strain evidence="2 3">AGMB00832</strain>
    </source>
</reference>
<evidence type="ECO:0000313" key="2">
    <source>
        <dbReference type="EMBL" id="MBU3875581.1"/>
    </source>
</evidence>
<keyword evidence="3" id="KW-1185">Reference proteome</keyword>
<feature type="domain" description="Peptidase M28" evidence="1">
    <location>
        <begin position="178"/>
        <end position="356"/>
    </location>
</feature>
<accession>A0ABS6D264</accession>
<dbReference type="Proteomes" id="UP000723714">
    <property type="component" value="Unassembled WGS sequence"/>
</dbReference>
<dbReference type="EMBL" id="JABACJ020000005">
    <property type="protein sequence ID" value="MBU3875581.1"/>
    <property type="molecule type" value="Genomic_DNA"/>
</dbReference>
<evidence type="ECO:0000313" key="3">
    <source>
        <dbReference type="Proteomes" id="UP000723714"/>
    </source>
</evidence>
<organism evidence="2 3">
    <name type="scientific">Faecalicatena faecalis</name>
    <dbReference type="NCBI Taxonomy" id="2726362"/>
    <lineage>
        <taxon>Bacteria</taxon>
        <taxon>Bacillati</taxon>
        <taxon>Bacillota</taxon>
        <taxon>Clostridia</taxon>
        <taxon>Lachnospirales</taxon>
        <taxon>Lachnospiraceae</taxon>
        <taxon>Faecalicatena</taxon>
    </lineage>
</organism>
<dbReference type="PANTHER" id="PTHR12147">
    <property type="entry name" value="METALLOPEPTIDASE M28 FAMILY MEMBER"/>
    <property type="match status" value="1"/>
</dbReference>
<comment type="caution">
    <text evidence="2">The sequence shown here is derived from an EMBL/GenBank/DDBJ whole genome shotgun (WGS) entry which is preliminary data.</text>
</comment>